<keyword evidence="3" id="KW-1185">Reference proteome</keyword>
<protein>
    <submittedName>
        <fullName evidence="2">Uncharacterized protein</fullName>
    </submittedName>
</protein>
<proteinExistence type="predicted"/>
<sequence length="159" mass="18073">MPNIPEEPVYAVASALPTKALIGILCTAVIAVIIHYMSPLRLIGILIAAINEAEETYIEAHGAGLLLNETEMLYILQLRHRVSATIEETLRNSLSWRAALRDFLGGRTFILLRCIREVQIFETRIKILTETELRTESNLNPRAFFLRRRGITRVAQFRT</sequence>
<evidence type="ECO:0000313" key="3">
    <source>
        <dbReference type="Proteomes" id="UP000620124"/>
    </source>
</evidence>
<name>A0A8H6XJV9_9AGAR</name>
<dbReference type="AlphaFoldDB" id="A0A8H6XJV9"/>
<evidence type="ECO:0000256" key="1">
    <source>
        <dbReference type="SAM" id="Phobius"/>
    </source>
</evidence>
<evidence type="ECO:0000313" key="2">
    <source>
        <dbReference type="EMBL" id="KAF7341999.1"/>
    </source>
</evidence>
<keyword evidence="1" id="KW-1133">Transmembrane helix</keyword>
<keyword evidence="1" id="KW-0472">Membrane</keyword>
<comment type="caution">
    <text evidence="2">The sequence shown here is derived from an EMBL/GenBank/DDBJ whole genome shotgun (WGS) entry which is preliminary data.</text>
</comment>
<organism evidence="2 3">
    <name type="scientific">Mycena venus</name>
    <dbReference type="NCBI Taxonomy" id="2733690"/>
    <lineage>
        <taxon>Eukaryota</taxon>
        <taxon>Fungi</taxon>
        <taxon>Dikarya</taxon>
        <taxon>Basidiomycota</taxon>
        <taxon>Agaricomycotina</taxon>
        <taxon>Agaricomycetes</taxon>
        <taxon>Agaricomycetidae</taxon>
        <taxon>Agaricales</taxon>
        <taxon>Marasmiineae</taxon>
        <taxon>Mycenaceae</taxon>
        <taxon>Mycena</taxon>
    </lineage>
</organism>
<dbReference type="OrthoDB" id="2947084at2759"/>
<reference evidence="2" key="1">
    <citation type="submission" date="2020-05" db="EMBL/GenBank/DDBJ databases">
        <title>Mycena genomes resolve the evolution of fungal bioluminescence.</title>
        <authorList>
            <person name="Tsai I.J."/>
        </authorList>
    </citation>
    <scope>NUCLEOTIDE SEQUENCE</scope>
    <source>
        <strain evidence="2">CCC161011</strain>
    </source>
</reference>
<dbReference type="Proteomes" id="UP000620124">
    <property type="component" value="Unassembled WGS sequence"/>
</dbReference>
<dbReference type="EMBL" id="JACAZI010000017">
    <property type="protein sequence ID" value="KAF7341999.1"/>
    <property type="molecule type" value="Genomic_DNA"/>
</dbReference>
<feature type="transmembrane region" description="Helical" evidence="1">
    <location>
        <begin position="20"/>
        <end position="37"/>
    </location>
</feature>
<gene>
    <name evidence="2" type="ORF">MVEN_01787000</name>
</gene>
<keyword evidence="1" id="KW-0812">Transmembrane</keyword>
<accession>A0A8H6XJV9</accession>